<feature type="chain" id="PRO_5046954509" description="Outer membrane protein beta-barrel domain-containing protein" evidence="1">
    <location>
        <begin position="28"/>
        <end position="278"/>
    </location>
</feature>
<evidence type="ECO:0000256" key="1">
    <source>
        <dbReference type="SAM" id="SignalP"/>
    </source>
</evidence>
<keyword evidence="3" id="KW-1185">Reference proteome</keyword>
<accession>A0ABX1TMA1</accession>
<gene>
    <name evidence="2" type="ORF">E4P82_15870</name>
</gene>
<dbReference type="Proteomes" id="UP000760480">
    <property type="component" value="Unassembled WGS sequence"/>
</dbReference>
<sequence>MLQKKILKAGSWVLVTGILASGGAASAAGVDIYDGQWHYSLTPYAWFPNIYQTIQLGTPLGGGKTVDIEVKPDSYLSNLDFALMGTFEARKGDWALAMDLVYNDFSGQKGKIKNVRGPEGEESLPIDVNVDVDIKSLIWEGIGSYTVARSPAGTLDVFGGVRYLSLKTSTDLSFSGPEGVIGRSGGSSNRINVWDGIVGVRGSVGLGAGGDWFLPYYLDIGAGNYSNWTWQGWAGVGYRFDWGDLVLVYRNLSYSTSGNEILEDMRMAGPALGATFRW</sequence>
<evidence type="ECO:0000313" key="2">
    <source>
        <dbReference type="EMBL" id="NMQ20542.1"/>
    </source>
</evidence>
<feature type="signal peptide" evidence="1">
    <location>
        <begin position="1"/>
        <end position="27"/>
    </location>
</feature>
<dbReference type="RefSeq" id="WP_169249811.1">
    <property type="nucleotide sequence ID" value="NZ_SPMZ01000053.1"/>
</dbReference>
<reference evidence="2 3" key="1">
    <citation type="submission" date="2019-03" db="EMBL/GenBank/DDBJ databases">
        <title>Metabolic reconstructions from genomes of highly enriched 'Candidatus Accumulibacter' and 'Candidatus Competibacter' bioreactor populations.</title>
        <authorList>
            <person name="Annavajhala M.K."/>
            <person name="Welles L."/>
            <person name="Abbas B."/>
            <person name="Sorokin D."/>
            <person name="Park H."/>
            <person name="Van Loosdrecht M."/>
            <person name="Chandran K."/>
        </authorList>
    </citation>
    <scope>NUCLEOTIDE SEQUENCE [LARGE SCALE GENOMIC DNA]</scope>
    <source>
        <strain evidence="2 3">SBR_G</strain>
    </source>
</reference>
<name>A0ABX1TMA1_9GAMM</name>
<dbReference type="EMBL" id="SPMZ01000053">
    <property type="protein sequence ID" value="NMQ20542.1"/>
    <property type="molecule type" value="Genomic_DNA"/>
</dbReference>
<comment type="caution">
    <text evidence="2">The sequence shown here is derived from an EMBL/GenBank/DDBJ whole genome shotgun (WGS) entry which is preliminary data.</text>
</comment>
<organism evidence="2 3">
    <name type="scientific">Candidatus Competibacter phosphatis</name>
    <dbReference type="NCBI Taxonomy" id="221280"/>
    <lineage>
        <taxon>Bacteria</taxon>
        <taxon>Pseudomonadati</taxon>
        <taxon>Pseudomonadota</taxon>
        <taxon>Gammaproteobacteria</taxon>
        <taxon>Candidatus Competibacteraceae</taxon>
        <taxon>Candidatus Competibacter</taxon>
    </lineage>
</organism>
<evidence type="ECO:0008006" key="4">
    <source>
        <dbReference type="Google" id="ProtNLM"/>
    </source>
</evidence>
<evidence type="ECO:0000313" key="3">
    <source>
        <dbReference type="Proteomes" id="UP000760480"/>
    </source>
</evidence>
<keyword evidence="1" id="KW-0732">Signal</keyword>
<protein>
    <recommendedName>
        <fullName evidence="4">Outer membrane protein beta-barrel domain-containing protein</fullName>
    </recommendedName>
</protein>
<proteinExistence type="predicted"/>